<sequence length="76" mass="8236">MSLKRVLVVNKTFPKAGLELLQTKTYPSGTSSGQYPEQGSKLAYKKWKGDNGSMVYNGAWAVILLAAQLGSSVWGE</sequence>
<feature type="transmembrane region" description="Helical" evidence="1">
    <location>
        <begin position="54"/>
        <end position="74"/>
    </location>
</feature>
<dbReference type="Proteomes" id="UP000324832">
    <property type="component" value="Unassembled WGS sequence"/>
</dbReference>
<protein>
    <submittedName>
        <fullName evidence="2">Uncharacterized protein</fullName>
    </submittedName>
</protein>
<proteinExistence type="predicted"/>
<keyword evidence="1" id="KW-0812">Transmembrane</keyword>
<name>A0A5E4PR74_9NEOP</name>
<evidence type="ECO:0000313" key="2">
    <source>
        <dbReference type="EMBL" id="VVC88589.1"/>
    </source>
</evidence>
<dbReference type="EMBL" id="FZQP02000360">
    <property type="protein sequence ID" value="VVC88589.1"/>
    <property type="molecule type" value="Genomic_DNA"/>
</dbReference>
<keyword evidence="1" id="KW-0472">Membrane</keyword>
<evidence type="ECO:0000256" key="1">
    <source>
        <dbReference type="SAM" id="Phobius"/>
    </source>
</evidence>
<keyword evidence="1" id="KW-1133">Transmembrane helix</keyword>
<dbReference type="AlphaFoldDB" id="A0A5E4PR74"/>
<gene>
    <name evidence="2" type="ORF">LSINAPIS_LOCUS1927</name>
</gene>
<evidence type="ECO:0000313" key="3">
    <source>
        <dbReference type="Proteomes" id="UP000324832"/>
    </source>
</evidence>
<accession>A0A5E4PR74</accession>
<organism evidence="2 3">
    <name type="scientific">Leptidea sinapis</name>
    <dbReference type="NCBI Taxonomy" id="189913"/>
    <lineage>
        <taxon>Eukaryota</taxon>
        <taxon>Metazoa</taxon>
        <taxon>Ecdysozoa</taxon>
        <taxon>Arthropoda</taxon>
        <taxon>Hexapoda</taxon>
        <taxon>Insecta</taxon>
        <taxon>Pterygota</taxon>
        <taxon>Neoptera</taxon>
        <taxon>Endopterygota</taxon>
        <taxon>Lepidoptera</taxon>
        <taxon>Glossata</taxon>
        <taxon>Ditrysia</taxon>
        <taxon>Papilionoidea</taxon>
        <taxon>Pieridae</taxon>
        <taxon>Dismorphiinae</taxon>
        <taxon>Leptidea</taxon>
    </lineage>
</organism>
<reference evidence="2 3" key="1">
    <citation type="submission" date="2017-07" db="EMBL/GenBank/DDBJ databases">
        <authorList>
            <person name="Talla V."/>
            <person name="Backstrom N."/>
        </authorList>
    </citation>
    <scope>NUCLEOTIDE SEQUENCE [LARGE SCALE GENOMIC DNA]</scope>
</reference>
<keyword evidence="3" id="KW-1185">Reference proteome</keyword>